<organism evidence="6 7">
    <name type="scientific">Cohnella hongkongensis</name>
    <dbReference type="NCBI Taxonomy" id="178337"/>
    <lineage>
        <taxon>Bacteria</taxon>
        <taxon>Bacillati</taxon>
        <taxon>Bacillota</taxon>
        <taxon>Bacilli</taxon>
        <taxon>Bacillales</taxon>
        <taxon>Paenibacillaceae</taxon>
        <taxon>Cohnella</taxon>
    </lineage>
</organism>
<dbReference type="Proteomes" id="UP001596028">
    <property type="component" value="Unassembled WGS sequence"/>
</dbReference>
<dbReference type="EC" id="1.1.1.-" evidence="6"/>
<protein>
    <submittedName>
        <fullName evidence="6">Iron-containing alcohol dehydrogenase</fullName>
        <ecNumber evidence="6">1.1.1.-</ecNumber>
    </submittedName>
</protein>
<keyword evidence="3" id="KW-0520">NAD</keyword>
<dbReference type="Pfam" id="PF00465">
    <property type="entry name" value="Fe-ADH"/>
    <property type="match status" value="1"/>
</dbReference>
<dbReference type="RefSeq" id="WP_378100428.1">
    <property type="nucleotide sequence ID" value="NZ_JBHSEP010000020.1"/>
</dbReference>
<dbReference type="InterPro" id="IPR039697">
    <property type="entry name" value="Alcohol_dehydrogenase_Fe"/>
</dbReference>
<evidence type="ECO:0000313" key="6">
    <source>
        <dbReference type="EMBL" id="MFC4600909.1"/>
    </source>
</evidence>
<dbReference type="Pfam" id="PF25137">
    <property type="entry name" value="ADH_Fe_C"/>
    <property type="match status" value="1"/>
</dbReference>
<feature type="domain" description="Fe-containing alcohol dehydrogenase-like C-terminal" evidence="5">
    <location>
        <begin position="192"/>
        <end position="386"/>
    </location>
</feature>
<accession>A0ABV9FL40</accession>
<reference evidence="7" key="1">
    <citation type="journal article" date="2019" name="Int. J. Syst. Evol. Microbiol.">
        <title>The Global Catalogue of Microorganisms (GCM) 10K type strain sequencing project: providing services to taxonomists for standard genome sequencing and annotation.</title>
        <authorList>
            <consortium name="The Broad Institute Genomics Platform"/>
            <consortium name="The Broad Institute Genome Sequencing Center for Infectious Disease"/>
            <person name="Wu L."/>
            <person name="Ma J."/>
        </authorList>
    </citation>
    <scope>NUCLEOTIDE SEQUENCE [LARGE SCALE GENOMIC DNA]</scope>
    <source>
        <strain evidence="7">CCUG 49571</strain>
    </source>
</reference>
<dbReference type="SUPFAM" id="SSF56796">
    <property type="entry name" value="Dehydroquinate synthase-like"/>
    <property type="match status" value="1"/>
</dbReference>
<dbReference type="PANTHER" id="PTHR11496">
    <property type="entry name" value="ALCOHOL DEHYDROGENASE"/>
    <property type="match status" value="1"/>
</dbReference>
<gene>
    <name evidence="6" type="ORF">ACFO3S_21875</name>
</gene>
<evidence type="ECO:0000256" key="3">
    <source>
        <dbReference type="ARBA" id="ARBA00023027"/>
    </source>
</evidence>
<comment type="caution">
    <text evidence="6">The sequence shown here is derived from an EMBL/GenBank/DDBJ whole genome shotgun (WGS) entry which is preliminary data.</text>
</comment>
<dbReference type="GO" id="GO:0016491">
    <property type="term" value="F:oxidoreductase activity"/>
    <property type="evidence" value="ECO:0007669"/>
    <property type="project" value="UniProtKB-KW"/>
</dbReference>
<dbReference type="CDD" id="cd08551">
    <property type="entry name" value="Fe-ADH"/>
    <property type="match status" value="1"/>
</dbReference>
<dbReference type="InterPro" id="IPR018211">
    <property type="entry name" value="ADH_Fe_CS"/>
</dbReference>
<evidence type="ECO:0000259" key="5">
    <source>
        <dbReference type="Pfam" id="PF25137"/>
    </source>
</evidence>
<dbReference type="InterPro" id="IPR056798">
    <property type="entry name" value="ADH_Fe_C"/>
</dbReference>
<comment type="similarity">
    <text evidence="1">Belongs to the iron-containing alcohol dehydrogenase family.</text>
</comment>
<sequence length="388" mass="40882">MNASNRIFQYELPTKIVFGNGAVEELPEHVWRLGGSKALLVTDPGVLRAGVVRQALSVLENEGKACEVFSDIESDPDIRAVAEGVRIARKAGCDIVVGIGGGSALDSAKAIALMLGNEGSIADYVGVGKVPRKGAPMIAIPTTAGTGSEITIWSVLSDKENQVKLSVGSPYNCPDLALCDPELTLSLPPSVTAATGMDALVHALESYVNKATQPISEAMSLQAIKLISRSLRHAVLRGEDRQARYDMLLASLLAAMAFNATRLGLSHALAIPLGAKFHIPHGTVNAILLPEVMAYNLPAQLAKFREIAVLFGVDTAGKSDREIAEAGVEAIRQLKRDIGITQTLSDYGVTEDALEPVVQEALLSGNVPVNPRLAGAADLLAICRRALG</sequence>
<dbReference type="Gene3D" id="3.40.50.1970">
    <property type="match status" value="1"/>
</dbReference>
<evidence type="ECO:0000256" key="1">
    <source>
        <dbReference type="ARBA" id="ARBA00007358"/>
    </source>
</evidence>
<dbReference type="EMBL" id="JBHSEP010000020">
    <property type="protein sequence ID" value="MFC4600909.1"/>
    <property type="molecule type" value="Genomic_DNA"/>
</dbReference>
<keyword evidence="7" id="KW-1185">Reference proteome</keyword>
<proteinExistence type="inferred from homology"/>
<dbReference type="Gene3D" id="1.20.1090.10">
    <property type="entry name" value="Dehydroquinate synthase-like - alpha domain"/>
    <property type="match status" value="1"/>
</dbReference>
<dbReference type="InterPro" id="IPR001670">
    <property type="entry name" value="ADH_Fe/GldA"/>
</dbReference>
<evidence type="ECO:0000259" key="4">
    <source>
        <dbReference type="Pfam" id="PF00465"/>
    </source>
</evidence>
<feature type="domain" description="Alcohol dehydrogenase iron-type/glycerol dehydrogenase GldA" evidence="4">
    <location>
        <begin position="13"/>
        <end position="181"/>
    </location>
</feature>
<dbReference type="PANTHER" id="PTHR11496:SF102">
    <property type="entry name" value="ALCOHOL DEHYDROGENASE 4"/>
    <property type="match status" value="1"/>
</dbReference>
<evidence type="ECO:0000256" key="2">
    <source>
        <dbReference type="ARBA" id="ARBA00023002"/>
    </source>
</evidence>
<keyword evidence="2 6" id="KW-0560">Oxidoreductase</keyword>
<evidence type="ECO:0000313" key="7">
    <source>
        <dbReference type="Proteomes" id="UP001596028"/>
    </source>
</evidence>
<name>A0ABV9FL40_9BACL</name>
<dbReference type="PROSITE" id="PS00913">
    <property type="entry name" value="ADH_IRON_1"/>
    <property type="match status" value="1"/>
</dbReference>